<dbReference type="NCBIfam" id="TIGR00329">
    <property type="entry name" value="gcp_kae1"/>
    <property type="match status" value="1"/>
</dbReference>
<dbReference type="PANTHER" id="PTHR11735">
    <property type="entry name" value="TRNA N6-ADENOSINE THREONYLCARBAMOYLTRANSFERASE"/>
    <property type="match status" value="1"/>
</dbReference>
<dbReference type="NCBIfam" id="TIGR03723">
    <property type="entry name" value="T6A_TsaD_YgjD"/>
    <property type="match status" value="1"/>
</dbReference>
<dbReference type="PANTHER" id="PTHR11735:SF6">
    <property type="entry name" value="TRNA N6-ADENOSINE THREONYLCARBAMOYLTRANSFERASE, MITOCHONDRIAL"/>
    <property type="match status" value="1"/>
</dbReference>
<evidence type="ECO:0000256" key="5">
    <source>
        <dbReference type="ARBA" id="ARBA00022723"/>
    </source>
</evidence>
<proteinExistence type="inferred from homology"/>
<keyword evidence="2" id="KW-0963">Cytoplasm</keyword>
<dbReference type="AlphaFoldDB" id="A0A0W8E767"/>
<keyword evidence="7" id="KW-0012">Acyltransferase</keyword>
<dbReference type="FunFam" id="3.30.420.40:FF:000012">
    <property type="entry name" value="tRNA N6-adenosine threonylcarbamoyltransferase"/>
    <property type="match status" value="1"/>
</dbReference>
<dbReference type="InterPro" id="IPR022450">
    <property type="entry name" value="TsaD"/>
</dbReference>
<keyword evidence="6" id="KW-0408">Iron</keyword>
<evidence type="ECO:0000256" key="8">
    <source>
        <dbReference type="ARBA" id="ARBA00048117"/>
    </source>
</evidence>
<evidence type="ECO:0000256" key="7">
    <source>
        <dbReference type="ARBA" id="ARBA00023315"/>
    </source>
</evidence>
<dbReference type="PRINTS" id="PR00789">
    <property type="entry name" value="OSIALOPTASE"/>
</dbReference>
<dbReference type="EMBL" id="LNQE01001848">
    <property type="protein sequence ID" value="KUG04475.1"/>
    <property type="molecule type" value="Genomic_DNA"/>
</dbReference>
<comment type="catalytic activity">
    <reaction evidence="8">
        <text>L-threonylcarbamoyladenylate + adenosine(37) in tRNA = N(6)-L-threonylcarbamoyladenosine(37) in tRNA + AMP + H(+)</text>
        <dbReference type="Rhea" id="RHEA:37059"/>
        <dbReference type="Rhea" id="RHEA-COMP:10162"/>
        <dbReference type="Rhea" id="RHEA-COMP:10163"/>
        <dbReference type="ChEBI" id="CHEBI:15378"/>
        <dbReference type="ChEBI" id="CHEBI:73682"/>
        <dbReference type="ChEBI" id="CHEBI:74411"/>
        <dbReference type="ChEBI" id="CHEBI:74418"/>
        <dbReference type="ChEBI" id="CHEBI:456215"/>
        <dbReference type="EC" id="2.3.1.234"/>
    </reaction>
</comment>
<accession>A0A0W8E767</accession>
<comment type="caution">
    <text evidence="10">The sequence shown here is derived from an EMBL/GenBank/DDBJ whole genome shotgun (WGS) entry which is preliminary data.</text>
</comment>
<evidence type="ECO:0000256" key="3">
    <source>
        <dbReference type="ARBA" id="ARBA00022679"/>
    </source>
</evidence>
<dbReference type="Pfam" id="PF00814">
    <property type="entry name" value="TsaD"/>
    <property type="match status" value="1"/>
</dbReference>
<dbReference type="InterPro" id="IPR043129">
    <property type="entry name" value="ATPase_NBD"/>
</dbReference>
<dbReference type="SUPFAM" id="SSF53067">
    <property type="entry name" value="Actin-like ATPase domain"/>
    <property type="match status" value="2"/>
</dbReference>
<dbReference type="GO" id="GO:0046872">
    <property type="term" value="F:metal ion binding"/>
    <property type="evidence" value="ECO:0007669"/>
    <property type="project" value="UniProtKB-KW"/>
</dbReference>
<dbReference type="EC" id="2.3.1.234" evidence="1"/>
<evidence type="ECO:0000256" key="6">
    <source>
        <dbReference type="ARBA" id="ARBA00023004"/>
    </source>
</evidence>
<evidence type="ECO:0000313" key="10">
    <source>
        <dbReference type="EMBL" id="KUG04475.1"/>
    </source>
</evidence>
<feature type="domain" description="Gcp-like" evidence="9">
    <location>
        <begin position="26"/>
        <end position="310"/>
    </location>
</feature>
<dbReference type="PROSITE" id="PS01016">
    <property type="entry name" value="GLYCOPROTEASE"/>
    <property type="match status" value="1"/>
</dbReference>
<dbReference type="FunFam" id="3.30.420.40:FF:000040">
    <property type="entry name" value="tRNA N6-adenosine threonylcarbamoyltransferase"/>
    <property type="match status" value="1"/>
</dbReference>
<organism evidence="10">
    <name type="scientific">hydrocarbon metagenome</name>
    <dbReference type="NCBI Taxonomy" id="938273"/>
    <lineage>
        <taxon>unclassified sequences</taxon>
        <taxon>metagenomes</taxon>
        <taxon>ecological metagenomes</taxon>
    </lineage>
</organism>
<evidence type="ECO:0000256" key="4">
    <source>
        <dbReference type="ARBA" id="ARBA00022694"/>
    </source>
</evidence>
<evidence type="ECO:0000256" key="1">
    <source>
        <dbReference type="ARBA" id="ARBA00012156"/>
    </source>
</evidence>
<dbReference type="InterPro" id="IPR017860">
    <property type="entry name" value="Peptidase_M22_CS"/>
</dbReference>
<evidence type="ECO:0000259" key="9">
    <source>
        <dbReference type="Pfam" id="PF00814"/>
    </source>
</evidence>
<dbReference type="GO" id="GO:0002949">
    <property type="term" value="P:tRNA threonylcarbamoyladenosine modification"/>
    <property type="evidence" value="ECO:0007669"/>
    <property type="project" value="InterPro"/>
</dbReference>
<keyword evidence="3" id="KW-0808">Transferase</keyword>
<dbReference type="HAMAP" id="MF_01445">
    <property type="entry name" value="TsaD"/>
    <property type="match status" value="1"/>
</dbReference>
<reference evidence="10" key="1">
    <citation type="journal article" date="2015" name="Proc. Natl. Acad. Sci. U.S.A.">
        <title>Networks of energetic and metabolic interactions define dynamics in microbial communities.</title>
        <authorList>
            <person name="Embree M."/>
            <person name="Liu J.K."/>
            <person name="Al-Bassam M.M."/>
            <person name="Zengler K."/>
        </authorList>
    </citation>
    <scope>NUCLEOTIDE SEQUENCE</scope>
</reference>
<keyword evidence="5" id="KW-0479">Metal-binding</keyword>
<dbReference type="CDD" id="cd24133">
    <property type="entry name" value="ASKHA_NBD_TsaD_bac"/>
    <property type="match status" value="1"/>
</dbReference>
<name>A0A0W8E767_9ZZZZ</name>
<evidence type="ECO:0000256" key="2">
    <source>
        <dbReference type="ARBA" id="ARBA00022490"/>
    </source>
</evidence>
<dbReference type="InterPro" id="IPR017861">
    <property type="entry name" value="KAE1/TsaD"/>
</dbReference>
<keyword evidence="4" id="KW-0819">tRNA processing</keyword>
<sequence>MKDILILGIETSCDETAASIVKNGRHILSNVINSQINIHREFGGIVPEIASRKHIENIAGVVDNAFKEAGLEYSDCDAIAVTNQPGLIGALLVGVSFAKGFAWALNRPLLAVNHLHGHIYANVLEHHDISFPAICLVVSGGHTSLLHMKDMNDYRVIGETRDDAAGEAFDKVARFLGLGYPGGPAIQKAAALGTAGKIKLPRVFLDKNDFEFSFSGLKTAAMNMWKKAEKSGDLGVFDLAAEFQQALVEVLVEKSLRAARINRVDSLLMAGGVAANEHLRLLMKEKADQENIKVYYPSLALCTDNAAMIAGVAYQQYITKSYAPLELNAYPGLLSL</sequence>
<dbReference type="GO" id="GO:0061711">
    <property type="term" value="F:tRNA N(6)-L-threonylcarbamoyladenine synthase activity"/>
    <property type="evidence" value="ECO:0007669"/>
    <property type="project" value="UniProtKB-EC"/>
</dbReference>
<gene>
    <name evidence="10" type="ORF">ASZ90_018143</name>
</gene>
<protein>
    <recommendedName>
        <fullName evidence="1">N(6)-L-threonylcarbamoyladenine synthase</fullName>
        <ecNumber evidence="1">2.3.1.234</ecNumber>
    </recommendedName>
</protein>
<dbReference type="Gene3D" id="3.30.420.40">
    <property type="match status" value="2"/>
</dbReference>
<dbReference type="InterPro" id="IPR000905">
    <property type="entry name" value="Gcp-like_dom"/>
</dbReference>